<organism evidence="1 2">
    <name type="scientific">Trichonephila clavipes</name>
    <name type="common">Golden silk orbweaver</name>
    <name type="synonym">Nephila clavipes</name>
    <dbReference type="NCBI Taxonomy" id="2585209"/>
    <lineage>
        <taxon>Eukaryota</taxon>
        <taxon>Metazoa</taxon>
        <taxon>Ecdysozoa</taxon>
        <taxon>Arthropoda</taxon>
        <taxon>Chelicerata</taxon>
        <taxon>Arachnida</taxon>
        <taxon>Araneae</taxon>
        <taxon>Araneomorphae</taxon>
        <taxon>Entelegynae</taxon>
        <taxon>Araneoidea</taxon>
        <taxon>Nephilidae</taxon>
        <taxon>Trichonephila</taxon>
    </lineage>
</organism>
<proteinExistence type="predicted"/>
<protein>
    <submittedName>
        <fullName evidence="1">Uncharacterized protein</fullName>
    </submittedName>
</protein>
<name>A0A8X6T0L0_TRICX</name>
<accession>A0A8X6T0L0</accession>
<dbReference type="AlphaFoldDB" id="A0A8X6T0L0"/>
<dbReference type="Proteomes" id="UP000887159">
    <property type="component" value="Unassembled WGS sequence"/>
</dbReference>
<keyword evidence="2" id="KW-1185">Reference proteome</keyword>
<reference evidence="1" key="1">
    <citation type="submission" date="2020-08" db="EMBL/GenBank/DDBJ databases">
        <title>Multicomponent nature underlies the extraordinary mechanical properties of spider dragline silk.</title>
        <authorList>
            <person name="Kono N."/>
            <person name="Nakamura H."/>
            <person name="Mori M."/>
            <person name="Yoshida Y."/>
            <person name="Ohtoshi R."/>
            <person name="Malay A.D."/>
            <person name="Moran D.A.P."/>
            <person name="Tomita M."/>
            <person name="Numata K."/>
            <person name="Arakawa K."/>
        </authorList>
    </citation>
    <scope>NUCLEOTIDE SEQUENCE</scope>
</reference>
<evidence type="ECO:0000313" key="1">
    <source>
        <dbReference type="EMBL" id="GFY20805.1"/>
    </source>
</evidence>
<gene>
    <name evidence="1" type="ORF">TNCV_1120391</name>
</gene>
<evidence type="ECO:0000313" key="2">
    <source>
        <dbReference type="Proteomes" id="UP000887159"/>
    </source>
</evidence>
<comment type="caution">
    <text evidence="1">The sequence shown here is derived from an EMBL/GenBank/DDBJ whole genome shotgun (WGS) entry which is preliminary data.</text>
</comment>
<sequence>MDDNTQPHRTVLVKDYLDKHILNHQNDHLNYHTPIRCSILQATLGSRPKKNRNWIDRWMSRSETIGIFNQVIRKILEQALDSPDYHTTSTECRLHVHQPFSRDLSKVPSTTIG</sequence>
<dbReference type="EMBL" id="BMAU01021356">
    <property type="protein sequence ID" value="GFY20805.1"/>
    <property type="molecule type" value="Genomic_DNA"/>
</dbReference>